<comment type="catalytic activity">
    <reaction evidence="10">
        <text>a ubiquinone + reduced [electron-transfer flavoprotein] = a ubiquinol + oxidized [electron-transfer flavoprotein] + H(+)</text>
        <dbReference type="Rhea" id="RHEA:24052"/>
        <dbReference type="Rhea" id="RHEA-COMP:9565"/>
        <dbReference type="Rhea" id="RHEA-COMP:9566"/>
        <dbReference type="Rhea" id="RHEA-COMP:10685"/>
        <dbReference type="Rhea" id="RHEA-COMP:10686"/>
        <dbReference type="ChEBI" id="CHEBI:15378"/>
        <dbReference type="ChEBI" id="CHEBI:16389"/>
        <dbReference type="ChEBI" id="CHEBI:17976"/>
        <dbReference type="ChEBI" id="CHEBI:57692"/>
        <dbReference type="ChEBI" id="CHEBI:58307"/>
        <dbReference type="EC" id="1.5.5.1"/>
    </reaction>
</comment>
<gene>
    <name evidence="13" type="ORF">SAMN05192539_105934</name>
</gene>
<dbReference type="Pfam" id="PF05187">
    <property type="entry name" value="Fer4_ETF_QO"/>
    <property type="match status" value="1"/>
</dbReference>
<evidence type="ECO:0000256" key="4">
    <source>
        <dbReference type="ARBA" id="ARBA00022723"/>
    </source>
</evidence>
<dbReference type="Gene3D" id="3.30.9.90">
    <property type="match status" value="1"/>
</dbReference>
<dbReference type="GO" id="GO:0051539">
    <property type="term" value="F:4 iron, 4 sulfur cluster binding"/>
    <property type="evidence" value="ECO:0007669"/>
    <property type="project" value="UniProtKB-UniRule"/>
</dbReference>
<keyword evidence="3 10" id="KW-0285">Flavoprotein</keyword>
<dbReference type="Pfam" id="PF21162">
    <property type="entry name" value="ETFQO_UQ-bd"/>
    <property type="match status" value="1"/>
</dbReference>
<dbReference type="SUPFAM" id="SSF54373">
    <property type="entry name" value="FAD-linked reductases, C-terminal domain"/>
    <property type="match status" value="1"/>
</dbReference>
<accession>A0A1H7ELX6</accession>
<evidence type="ECO:0000313" key="13">
    <source>
        <dbReference type="EMBL" id="SEK12660.1"/>
    </source>
</evidence>
<keyword evidence="2 10" id="KW-0813">Transport</keyword>
<evidence type="ECO:0000256" key="6">
    <source>
        <dbReference type="ARBA" id="ARBA00022982"/>
    </source>
</evidence>
<evidence type="ECO:0000259" key="11">
    <source>
        <dbReference type="Pfam" id="PF05187"/>
    </source>
</evidence>
<name>A0A1H7ELX6_9BURK</name>
<evidence type="ECO:0000313" key="14">
    <source>
        <dbReference type="Proteomes" id="UP000198866"/>
    </source>
</evidence>
<dbReference type="InterPro" id="IPR040156">
    <property type="entry name" value="ETF-QO"/>
</dbReference>
<protein>
    <recommendedName>
        <fullName evidence="10">Electron transfer flavoprotein-ubiquinone oxidoreductase</fullName>
        <shortName evidence="10">ETF-QO</shortName>
        <ecNumber evidence="10">1.5.5.1</ecNumber>
    </recommendedName>
</protein>
<evidence type="ECO:0000259" key="12">
    <source>
        <dbReference type="Pfam" id="PF21162"/>
    </source>
</evidence>
<dbReference type="AlphaFoldDB" id="A0A1H7ELX6"/>
<evidence type="ECO:0000256" key="1">
    <source>
        <dbReference type="ARBA" id="ARBA00001974"/>
    </source>
</evidence>
<comment type="cofactor">
    <cofactor evidence="10">
        <name>[4Fe-4S] cluster</name>
        <dbReference type="ChEBI" id="CHEBI:49883"/>
    </cofactor>
    <text evidence="10">Binds 1 [4Fe-4S] cluster.</text>
</comment>
<keyword evidence="5 10" id="KW-0274">FAD</keyword>
<evidence type="ECO:0000256" key="7">
    <source>
        <dbReference type="ARBA" id="ARBA00023002"/>
    </source>
</evidence>
<dbReference type="GO" id="GO:0004174">
    <property type="term" value="F:electron-transferring-flavoprotein dehydrogenase activity"/>
    <property type="evidence" value="ECO:0007669"/>
    <property type="project" value="UniProtKB-UniRule"/>
</dbReference>
<dbReference type="Gene3D" id="3.30.70.20">
    <property type="match status" value="1"/>
</dbReference>
<keyword evidence="9 10" id="KW-0411">Iron-sulfur</keyword>
<feature type="domain" description="ETF-QO/FixC ubiquinone-binding" evidence="12">
    <location>
        <begin position="3"/>
        <end position="53"/>
    </location>
</feature>
<dbReference type="InterPro" id="IPR049398">
    <property type="entry name" value="ETF-QO/FixC_UQ-bd"/>
</dbReference>
<keyword evidence="4 10" id="KW-0479">Metal-binding</keyword>
<dbReference type="GO" id="GO:0046872">
    <property type="term" value="F:metal ion binding"/>
    <property type="evidence" value="ECO:0007669"/>
    <property type="project" value="UniProtKB-KW"/>
</dbReference>
<evidence type="ECO:0000256" key="8">
    <source>
        <dbReference type="ARBA" id="ARBA00023004"/>
    </source>
</evidence>
<keyword evidence="8 10" id="KW-0408">Iron</keyword>
<dbReference type="EC" id="1.5.5.1" evidence="10"/>
<dbReference type="PANTHER" id="PTHR10617:SF107">
    <property type="entry name" value="ELECTRON TRANSFER FLAVOPROTEIN-UBIQUINONE OXIDOREDUCTASE, MITOCHONDRIAL"/>
    <property type="match status" value="1"/>
</dbReference>
<dbReference type="EMBL" id="FNYE01000059">
    <property type="protein sequence ID" value="SEK12660.1"/>
    <property type="molecule type" value="Genomic_DNA"/>
</dbReference>
<evidence type="ECO:0000256" key="5">
    <source>
        <dbReference type="ARBA" id="ARBA00022827"/>
    </source>
</evidence>
<evidence type="ECO:0000256" key="10">
    <source>
        <dbReference type="RuleBase" id="RU366068"/>
    </source>
</evidence>
<keyword evidence="6 10" id="KW-0249">Electron transport</keyword>
<comment type="cofactor">
    <cofactor evidence="1 10">
        <name>FAD</name>
        <dbReference type="ChEBI" id="CHEBI:57692"/>
    </cofactor>
</comment>
<reference evidence="14" key="1">
    <citation type="submission" date="2016-10" db="EMBL/GenBank/DDBJ databases">
        <authorList>
            <person name="Varghese N."/>
            <person name="Submissions S."/>
        </authorList>
    </citation>
    <scope>NUCLEOTIDE SEQUENCE [LARGE SCALE GENOMIC DNA]</scope>
    <source>
        <strain evidence="14">LMG 26031</strain>
    </source>
</reference>
<evidence type="ECO:0000256" key="9">
    <source>
        <dbReference type="ARBA" id="ARBA00023014"/>
    </source>
</evidence>
<evidence type="ECO:0000256" key="3">
    <source>
        <dbReference type="ARBA" id="ARBA00022630"/>
    </source>
</evidence>
<comment type="function">
    <text evidence="10">Accepts electrons from ETF and reduces ubiquinone.</text>
</comment>
<sequence>MDDNRIVTGFVVGLGYTKPYLSPFEEFQRYKMHPEVRIFLEGGRRLSYGARAITAVGLMSLPKLVFPGGALVGNEAGFSTLRASRVLTAQSKRARWERRRPSMRFKRDASATNWIRILKHAQSDHEMLKPASECRKIDYPKPDGKLTFDRLSSVFLSYTNHDDNQPAHLTLKDPAVPINVNLRHYAGPRKSLLPGWRL</sequence>
<evidence type="ECO:0000256" key="2">
    <source>
        <dbReference type="ARBA" id="ARBA00022448"/>
    </source>
</evidence>
<dbReference type="PANTHER" id="PTHR10617">
    <property type="entry name" value="ELECTRON TRANSFER FLAVOPROTEIN-UBIQUINONE OXIDOREDUCTASE"/>
    <property type="match status" value="1"/>
</dbReference>
<dbReference type="Proteomes" id="UP000198866">
    <property type="component" value="Unassembled WGS sequence"/>
</dbReference>
<proteinExistence type="predicted"/>
<keyword evidence="10" id="KW-0830">Ubiquinone</keyword>
<organism evidence="13 14">
    <name type="scientific">Paraburkholderia diazotrophica</name>
    <dbReference type="NCBI Taxonomy" id="667676"/>
    <lineage>
        <taxon>Bacteria</taxon>
        <taxon>Pseudomonadati</taxon>
        <taxon>Pseudomonadota</taxon>
        <taxon>Betaproteobacteria</taxon>
        <taxon>Burkholderiales</taxon>
        <taxon>Burkholderiaceae</taxon>
        <taxon>Paraburkholderia</taxon>
    </lineage>
</organism>
<keyword evidence="7 10" id="KW-0560">Oxidoreductase</keyword>
<feature type="domain" description="ETF-QO/FixX C-terminal" evidence="11">
    <location>
        <begin position="144"/>
        <end position="194"/>
    </location>
</feature>
<dbReference type="STRING" id="667676.SAMN05192539_105934"/>
<dbReference type="InterPro" id="IPR007859">
    <property type="entry name" value="ETF-QO/FixX_C"/>
</dbReference>
<keyword evidence="14" id="KW-1185">Reference proteome</keyword>